<evidence type="ECO:0000256" key="3">
    <source>
        <dbReference type="ARBA" id="ARBA00022722"/>
    </source>
</evidence>
<dbReference type="GO" id="GO:0004540">
    <property type="term" value="F:RNA nuclease activity"/>
    <property type="evidence" value="ECO:0007669"/>
    <property type="project" value="InterPro"/>
</dbReference>
<evidence type="ECO:0000313" key="11">
    <source>
        <dbReference type="Proteomes" id="UP001202674"/>
    </source>
</evidence>
<dbReference type="InterPro" id="IPR022907">
    <property type="entry name" value="VapC_family"/>
</dbReference>
<keyword evidence="4 8" id="KW-0479">Metal-binding</keyword>
<dbReference type="InterPro" id="IPR002716">
    <property type="entry name" value="PIN_dom"/>
</dbReference>
<comment type="caution">
    <text evidence="10">The sequence shown here is derived from an EMBL/GenBank/DDBJ whole genome shotgun (WGS) entry which is preliminary data.</text>
</comment>
<dbReference type="Proteomes" id="UP001202674">
    <property type="component" value="Unassembled WGS sequence"/>
</dbReference>
<feature type="binding site" evidence="8">
    <location>
        <position position="97"/>
    </location>
    <ligand>
        <name>Mg(2+)</name>
        <dbReference type="ChEBI" id="CHEBI:18420"/>
    </ligand>
</feature>
<comment type="function">
    <text evidence="8">Toxic component of a toxin-antitoxin (TA) system. An RNase.</text>
</comment>
<evidence type="ECO:0000259" key="9">
    <source>
        <dbReference type="Pfam" id="PF01850"/>
    </source>
</evidence>
<evidence type="ECO:0000313" key="10">
    <source>
        <dbReference type="EMBL" id="MCL9814576.1"/>
    </source>
</evidence>
<dbReference type="GO" id="GO:0000287">
    <property type="term" value="F:magnesium ion binding"/>
    <property type="evidence" value="ECO:0007669"/>
    <property type="project" value="UniProtKB-UniRule"/>
</dbReference>
<evidence type="ECO:0000256" key="6">
    <source>
        <dbReference type="ARBA" id="ARBA00022842"/>
    </source>
</evidence>
<evidence type="ECO:0000256" key="1">
    <source>
        <dbReference type="ARBA" id="ARBA00001946"/>
    </source>
</evidence>
<dbReference type="HAMAP" id="MF_00265">
    <property type="entry name" value="VapC_Nob1"/>
    <property type="match status" value="1"/>
</dbReference>
<keyword evidence="5 8" id="KW-0378">Hydrolase</keyword>
<evidence type="ECO:0000256" key="7">
    <source>
        <dbReference type="ARBA" id="ARBA00038093"/>
    </source>
</evidence>
<keyword evidence="11" id="KW-1185">Reference proteome</keyword>
<dbReference type="PANTHER" id="PTHR33653:SF1">
    <property type="entry name" value="RIBONUCLEASE VAPC2"/>
    <property type="match status" value="1"/>
</dbReference>
<sequence>MSYFDTSFLIDYLQEAQYALEHLDRNPTMARTAGVPAPALYELYVGVARQRGIDAISDAIDALSWTTTVPLTEEATIEAAAIERELADNGQKIGSFDTLIAGVARSDDVALVTADTGFEHVPDLVVHNPRQ</sequence>
<reference evidence="10 11" key="1">
    <citation type="journal article" date="2022" name="Syst. Appl. Microbiol.">
        <title>Natronocalculus amylovorans gen. nov., sp. nov., and Natranaeroarchaeum aerophilus sp. nov., dominant culturable amylolytic natronoarchaea from hypersaline soda lakes in southwestern Siberia.</title>
        <authorList>
            <person name="Sorokin D.Y."/>
            <person name="Elcheninov A.G."/>
            <person name="Khizhniak T.V."/>
            <person name="Koenen M."/>
            <person name="Bale N.J."/>
            <person name="Damste J.S.S."/>
            <person name="Kublanov I.V."/>
        </authorList>
    </citation>
    <scope>NUCLEOTIDE SEQUENCE [LARGE SCALE GENOMIC DNA]</scope>
    <source>
        <strain evidence="10 11">AArc-St1-1</strain>
    </source>
</reference>
<evidence type="ECO:0000256" key="8">
    <source>
        <dbReference type="HAMAP-Rule" id="MF_00265"/>
    </source>
</evidence>
<dbReference type="InterPro" id="IPR029060">
    <property type="entry name" value="PIN-like_dom_sf"/>
</dbReference>
<keyword evidence="2 8" id="KW-1277">Toxin-antitoxin system</keyword>
<evidence type="ECO:0000256" key="2">
    <source>
        <dbReference type="ARBA" id="ARBA00022649"/>
    </source>
</evidence>
<evidence type="ECO:0000256" key="4">
    <source>
        <dbReference type="ARBA" id="ARBA00022723"/>
    </source>
</evidence>
<dbReference type="GO" id="GO:0090729">
    <property type="term" value="F:toxin activity"/>
    <property type="evidence" value="ECO:0007669"/>
    <property type="project" value="UniProtKB-KW"/>
</dbReference>
<dbReference type="EMBL" id="JAKRVY010000008">
    <property type="protein sequence ID" value="MCL9814576.1"/>
    <property type="molecule type" value="Genomic_DNA"/>
</dbReference>
<protein>
    <recommendedName>
        <fullName evidence="8">Ribonuclease VapC</fullName>
        <shortName evidence="8">RNase VapC</shortName>
        <ecNumber evidence="8">3.1.-.-</ecNumber>
    </recommendedName>
    <alternativeName>
        <fullName evidence="8">Putative toxin VapC</fullName>
    </alternativeName>
</protein>
<name>A0AAE3FSU3_9EURY</name>
<feature type="domain" description="PIN" evidence="9">
    <location>
        <begin position="3"/>
        <end position="123"/>
    </location>
</feature>
<evidence type="ECO:0000256" key="5">
    <source>
        <dbReference type="ARBA" id="ARBA00022801"/>
    </source>
</evidence>
<accession>A0AAE3FSU3</accession>
<dbReference type="RefSeq" id="WP_250597676.1">
    <property type="nucleotide sequence ID" value="NZ_JAKRVY010000008.1"/>
</dbReference>
<keyword evidence="6 8" id="KW-0460">Magnesium</keyword>
<comment type="cofactor">
    <cofactor evidence="1 8">
        <name>Mg(2+)</name>
        <dbReference type="ChEBI" id="CHEBI:18420"/>
    </cofactor>
</comment>
<keyword evidence="8" id="KW-0800">Toxin</keyword>
<dbReference type="GO" id="GO:0016787">
    <property type="term" value="F:hydrolase activity"/>
    <property type="evidence" value="ECO:0007669"/>
    <property type="project" value="UniProtKB-KW"/>
</dbReference>
<organism evidence="10 11">
    <name type="scientific">Natranaeroarchaeum aerophilus</name>
    <dbReference type="NCBI Taxonomy" id="2917711"/>
    <lineage>
        <taxon>Archaea</taxon>
        <taxon>Methanobacteriati</taxon>
        <taxon>Methanobacteriota</taxon>
        <taxon>Stenosarchaea group</taxon>
        <taxon>Halobacteria</taxon>
        <taxon>Halobacteriales</taxon>
        <taxon>Natronoarchaeaceae</taxon>
        <taxon>Natranaeroarchaeum</taxon>
    </lineage>
</organism>
<dbReference type="InterPro" id="IPR050556">
    <property type="entry name" value="Type_II_TA_system_RNase"/>
</dbReference>
<keyword evidence="3 8" id="KW-0540">Nuclease</keyword>
<feature type="binding site" evidence="8">
    <location>
        <position position="5"/>
    </location>
    <ligand>
        <name>Mg(2+)</name>
        <dbReference type="ChEBI" id="CHEBI:18420"/>
    </ligand>
</feature>
<gene>
    <name evidence="8" type="primary">vapC</name>
    <name evidence="10" type="ORF">AArcSt11_13030</name>
</gene>
<dbReference type="Pfam" id="PF01850">
    <property type="entry name" value="PIN"/>
    <property type="match status" value="1"/>
</dbReference>
<dbReference type="SUPFAM" id="SSF88723">
    <property type="entry name" value="PIN domain-like"/>
    <property type="match status" value="1"/>
</dbReference>
<dbReference type="Gene3D" id="3.40.50.1010">
    <property type="entry name" value="5'-nuclease"/>
    <property type="match status" value="1"/>
</dbReference>
<comment type="similarity">
    <text evidence="7 8">Belongs to the PINc/VapC protein family.</text>
</comment>
<dbReference type="EC" id="3.1.-.-" evidence="8"/>
<proteinExistence type="inferred from homology"/>
<dbReference type="AlphaFoldDB" id="A0AAE3FSU3"/>
<dbReference type="PANTHER" id="PTHR33653">
    <property type="entry name" value="RIBONUCLEASE VAPC2"/>
    <property type="match status" value="1"/>
</dbReference>